<organism evidence="1 2">
    <name type="scientific">Henosepilachna vigintioctopunctata</name>
    <dbReference type="NCBI Taxonomy" id="420089"/>
    <lineage>
        <taxon>Eukaryota</taxon>
        <taxon>Metazoa</taxon>
        <taxon>Ecdysozoa</taxon>
        <taxon>Arthropoda</taxon>
        <taxon>Hexapoda</taxon>
        <taxon>Insecta</taxon>
        <taxon>Pterygota</taxon>
        <taxon>Neoptera</taxon>
        <taxon>Endopterygota</taxon>
        <taxon>Coleoptera</taxon>
        <taxon>Polyphaga</taxon>
        <taxon>Cucujiformia</taxon>
        <taxon>Coccinelloidea</taxon>
        <taxon>Coccinellidae</taxon>
        <taxon>Epilachninae</taxon>
        <taxon>Epilachnini</taxon>
        <taxon>Henosepilachna</taxon>
    </lineage>
</organism>
<proteinExistence type="predicted"/>
<comment type="caution">
    <text evidence="1">The sequence shown here is derived from an EMBL/GenBank/DDBJ whole genome shotgun (WGS) entry which is preliminary data.</text>
</comment>
<dbReference type="Proteomes" id="UP001431783">
    <property type="component" value="Unassembled WGS sequence"/>
</dbReference>
<evidence type="ECO:0000313" key="2">
    <source>
        <dbReference type="Proteomes" id="UP001431783"/>
    </source>
</evidence>
<accession>A0AAW1UBE0</accession>
<sequence length="89" mass="10774">MRVTMGNKKPRKRSHKNGDIEKYIGIRNITERMARFVLTMGRIDDQNGQGQNVFIFMFWDGEHWNLGKMDNNWIKKRIFKQIIEKFEQL</sequence>
<dbReference type="AlphaFoldDB" id="A0AAW1UBE0"/>
<gene>
    <name evidence="1" type="ORF">WA026_010187</name>
</gene>
<name>A0AAW1UBE0_9CUCU</name>
<protein>
    <submittedName>
        <fullName evidence="1">Uncharacterized protein</fullName>
    </submittedName>
</protein>
<keyword evidence="2" id="KW-1185">Reference proteome</keyword>
<evidence type="ECO:0000313" key="1">
    <source>
        <dbReference type="EMBL" id="KAK9880309.1"/>
    </source>
</evidence>
<dbReference type="EMBL" id="JARQZJ010000064">
    <property type="protein sequence ID" value="KAK9880309.1"/>
    <property type="molecule type" value="Genomic_DNA"/>
</dbReference>
<reference evidence="1 2" key="1">
    <citation type="submission" date="2023-03" db="EMBL/GenBank/DDBJ databases">
        <title>Genome insight into feeding habits of ladybird beetles.</title>
        <authorList>
            <person name="Li H.-S."/>
            <person name="Huang Y.-H."/>
            <person name="Pang H."/>
        </authorList>
    </citation>
    <scope>NUCLEOTIDE SEQUENCE [LARGE SCALE GENOMIC DNA]</scope>
    <source>
        <strain evidence="1">SYSU_2023b</strain>
        <tissue evidence="1">Whole body</tissue>
    </source>
</reference>